<dbReference type="InterPro" id="IPR051127">
    <property type="entry name" value="Fungal_SecMet_Regulators"/>
</dbReference>
<dbReference type="GO" id="GO:0008270">
    <property type="term" value="F:zinc ion binding"/>
    <property type="evidence" value="ECO:0007669"/>
    <property type="project" value="InterPro"/>
</dbReference>
<dbReference type="GO" id="GO:0000981">
    <property type="term" value="F:DNA-binding transcription factor activity, RNA polymerase II-specific"/>
    <property type="evidence" value="ECO:0007669"/>
    <property type="project" value="TreeGrafter"/>
</dbReference>
<evidence type="ECO:0000256" key="1">
    <source>
        <dbReference type="ARBA" id="ARBA00023015"/>
    </source>
</evidence>
<keyword evidence="7" id="KW-1185">Reference proteome</keyword>
<evidence type="ECO:0000256" key="4">
    <source>
        <dbReference type="SAM" id="MobiDB-lite"/>
    </source>
</evidence>
<dbReference type="PANTHER" id="PTHR47424">
    <property type="entry name" value="REGULATORY PROTEIN GAL4"/>
    <property type="match status" value="1"/>
</dbReference>
<feature type="region of interest" description="Disordered" evidence="4">
    <location>
        <begin position="1"/>
        <end position="33"/>
    </location>
</feature>
<sequence length="572" mass="63360">MMSSFSSTVNGPRDLPTRTCDNDRSSDGLPRSLPPRLNIFNNIRATQDTPRGRIELFYGASSPFSVLPHLDAHVPMQGSPVVYLDTVAEEIQNGNRSIRSYNYQNIVFDHLPSPDTHLDGLGSTSYASAKIALRNFLVTACPRLPFLDPGILCANFESMYSRNTGVTLFAAEKALVITALGLGALPLIELSYRQLFIEQARAEAVTMLYDINMKTVQVTLMMALFEFQAGSPNICYLHLGSAIRKAFAAGVHRTDTHEAKQTMWALYCNESMVSFTLGKQPGLAEKHITLPRADDASHSAHLVRLCTIVRSAYRIYHLDDTVVADLTAARSVHQQLCDFSALIKKNTRLEIVYYVTKLLLFRPFLLLCLELKRRGVNDVLRERNGGVEMVELHEAAEHSMQAARDIVDFCDSLFSLDIGIEGLYNHAFYLESACFVLGLAAVYNAAHGPSDYLEKVQTGLRLLRRLGSREPVRSTSAAVEQMINRIYALPERSGPLVRETISGDQLPTATANPSHDADQSANSIAALSTTHPEQEVFAPVGWNDDILLDDLWSMMDWNVGFPSMDLTSTPGL</sequence>
<keyword evidence="1" id="KW-0805">Transcription regulation</keyword>
<gene>
    <name evidence="6" type="ORF">ST47_g8090</name>
</gene>
<dbReference type="SMART" id="SM00906">
    <property type="entry name" value="Fungal_trans"/>
    <property type="match status" value="1"/>
</dbReference>
<keyword evidence="3" id="KW-0539">Nucleus</keyword>
<evidence type="ECO:0000313" key="7">
    <source>
        <dbReference type="Proteomes" id="UP000076837"/>
    </source>
</evidence>
<evidence type="ECO:0000313" key="6">
    <source>
        <dbReference type="EMBL" id="KZM20779.1"/>
    </source>
</evidence>
<feature type="domain" description="Xylanolytic transcriptional activator regulatory" evidence="5">
    <location>
        <begin position="235"/>
        <end position="297"/>
    </location>
</feature>
<name>A0A162ZS78_DIDRA</name>
<dbReference type="Pfam" id="PF04082">
    <property type="entry name" value="Fungal_trans"/>
    <property type="match status" value="1"/>
</dbReference>
<dbReference type="Proteomes" id="UP000076837">
    <property type="component" value="Unassembled WGS sequence"/>
</dbReference>
<evidence type="ECO:0000259" key="5">
    <source>
        <dbReference type="SMART" id="SM00906"/>
    </source>
</evidence>
<evidence type="ECO:0000256" key="3">
    <source>
        <dbReference type="ARBA" id="ARBA00023242"/>
    </source>
</evidence>
<keyword evidence="2" id="KW-0804">Transcription</keyword>
<dbReference type="InterPro" id="IPR007219">
    <property type="entry name" value="XnlR_reg_dom"/>
</dbReference>
<organism evidence="6 7">
    <name type="scientific">Didymella rabiei</name>
    <name type="common">Chickpea ascochyta blight fungus</name>
    <name type="synonym">Mycosphaerella rabiei</name>
    <dbReference type="NCBI Taxonomy" id="5454"/>
    <lineage>
        <taxon>Eukaryota</taxon>
        <taxon>Fungi</taxon>
        <taxon>Dikarya</taxon>
        <taxon>Ascomycota</taxon>
        <taxon>Pezizomycotina</taxon>
        <taxon>Dothideomycetes</taxon>
        <taxon>Pleosporomycetidae</taxon>
        <taxon>Pleosporales</taxon>
        <taxon>Pleosporineae</taxon>
        <taxon>Didymellaceae</taxon>
        <taxon>Ascochyta</taxon>
    </lineage>
</organism>
<proteinExistence type="predicted"/>
<dbReference type="GO" id="GO:0005634">
    <property type="term" value="C:nucleus"/>
    <property type="evidence" value="ECO:0007669"/>
    <property type="project" value="TreeGrafter"/>
</dbReference>
<dbReference type="CDD" id="cd12148">
    <property type="entry name" value="fungal_TF_MHR"/>
    <property type="match status" value="1"/>
</dbReference>
<reference evidence="6 7" key="1">
    <citation type="journal article" date="2016" name="Sci. Rep.">
        <title>Draft genome sequencing and secretome analysis of fungal phytopathogen Ascochyta rabiei provides insight into the necrotrophic effector repertoire.</title>
        <authorList>
            <person name="Verma S."/>
            <person name="Gazara R.K."/>
            <person name="Nizam S."/>
            <person name="Parween S."/>
            <person name="Chattopadhyay D."/>
            <person name="Verma P.K."/>
        </authorList>
    </citation>
    <scope>NUCLEOTIDE SEQUENCE [LARGE SCALE GENOMIC DNA]</scope>
    <source>
        <strain evidence="6 7">ArDII</strain>
    </source>
</reference>
<dbReference type="OrthoDB" id="5296287at2759"/>
<dbReference type="EMBL" id="JYNV01000270">
    <property type="protein sequence ID" value="KZM20779.1"/>
    <property type="molecule type" value="Genomic_DNA"/>
</dbReference>
<evidence type="ECO:0000256" key="2">
    <source>
        <dbReference type="ARBA" id="ARBA00023163"/>
    </source>
</evidence>
<dbReference type="GO" id="GO:0000435">
    <property type="term" value="P:positive regulation of transcription from RNA polymerase II promoter by galactose"/>
    <property type="evidence" value="ECO:0007669"/>
    <property type="project" value="TreeGrafter"/>
</dbReference>
<dbReference type="PANTHER" id="PTHR47424:SF15">
    <property type="entry name" value="ZN(II)2CYS6 TRANSCRIPTION FACTOR (EUROFUNG)"/>
    <property type="match status" value="1"/>
</dbReference>
<feature type="compositionally biased region" description="Polar residues" evidence="4">
    <location>
        <begin position="1"/>
        <end position="10"/>
    </location>
</feature>
<dbReference type="GO" id="GO:0000978">
    <property type="term" value="F:RNA polymerase II cis-regulatory region sequence-specific DNA binding"/>
    <property type="evidence" value="ECO:0007669"/>
    <property type="project" value="TreeGrafter"/>
</dbReference>
<dbReference type="AlphaFoldDB" id="A0A162ZS78"/>
<comment type="caution">
    <text evidence="6">The sequence shown here is derived from an EMBL/GenBank/DDBJ whole genome shotgun (WGS) entry which is preliminary data.</text>
</comment>
<accession>A0A162ZS78</accession>
<protein>
    <submittedName>
        <fullName evidence="6">DNA binding</fullName>
    </submittedName>
</protein>
<dbReference type="GO" id="GO:0006351">
    <property type="term" value="P:DNA-templated transcription"/>
    <property type="evidence" value="ECO:0007669"/>
    <property type="project" value="InterPro"/>
</dbReference>